<evidence type="ECO:0000256" key="1">
    <source>
        <dbReference type="PROSITE-ProRule" id="PRU00176"/>
    </source>
</evidence>
<reference evidence="4" key="1">
    <citation type="journal article" date="2020" name="Stud. Mycol.">
        <title>101 Dothideomycetes genomes: a test case for predicting lifestyles and emergence of pathogens.</title>
        <authorList>
            <person name="Haridas S."/>
            <person name="Albert R."/>
            <person name="Binder M."/>
            <person name="Bloem J."/>
            <person name="Labutti K."/>
            <person name="Salamov A."/>
            <person name="Andreopoulos B."/>
            <person name="Baker S."/>
            <person name="Barry K."/>
            <person name="Bills G."/>
            <person name="Bluhm B."/>
            <person name="Cannon C."/>
            <person name="Castanera R."/>
            <person name="Culley D."/>
            <person name="Daum C."/>
            <person name="Ezra D."/>
            <person name="Gonzalez J."/>
            <person name="Henrissat B."/>
            <person name="Kuo A."/>
            <person name="Liang C."/>
            <person name="Lipzen A."/>
            <person name="Lutzoni F."/>
            <person name="Magnuson J."/>
            <person name="Mondo S."/>
            <person name="Nolan M."/>
            <person name="Ohm R."/>
            <person name="Pangilinan J."/>
            <person name="Park H.-J."/>
            <person name="Ramirez L."/>
            <person name="Alfaro M."/>
            <person name="Sun H."/>
            <person name="Tritt A."/>
            <person name="Yoshinaga Y."/>
            <person name="Zwiers L.-H."/>
            <person name="Turgeon B."/>
            <person name="Goodwin S."/>
            <person name="Spatafora J."/>
            <person name="Crous P."/>
            <person name="Grigoriev I."/>
        </authorList>
    </citation>
    <scope>NUCLEOTIDE SEQUENCE</scope>
    <source>
        <strain evidence="4">CBS 480.64</strain>
    </source>
</reference>
<sequence length="486" mass="54262">MDKSIDEKWSYYFCYDDMRVVPSLLAKAELLGNSRGWSVSLSGYSEYENAGKAAALPEPAQRVSFYAGQVFLDVSFRGSSAEYAGVFGNIAGLVRSFAASFGDLSGFESVEATHPNIRFRVEYFKISDAENIIDATADKPRTIDRLAIKAMELTENLSPGHPSTVFPNDFEEEAQYKWISPTGRTAFVADEHGNSIAVPGPYVVNKAMPWATQMPQFPTGYDRERFLSEPMPQTPFSGFYAPYTTARAGSMPRDATNGLAFAGNASTFGTHAEPQTVDTMKIAQGQDCRTTIMLRNIPNRMTCHELKHVLDQSSHGRYDFSYLRIDFKKGTNVGYAFVNFANPVDIIPFVSMWYGVPWQPHGKRQVELSYATVQGYDCLVEKFRNSAVMSEAPDYRPKLWYTVDTAPSPELIGQEAPFPPSNNASKRQRSHDNAGQIGLYTPNSGNHGRDRGRHSHFDRGTPAQLQEEAMFYGQATQAIKFAQPWY</sequence>
<name>A0A6A7BUK6_9PEZI</name>
<evidence type="ECO:0000313" key="5">
    <source>
        <dbReference type="Proteomes" id="UP000799421"/>
    </source>
</evidence>
<dbReference type="PROSITE" id="PS50102">
    <property type="entry name" value="RRM"/>
    <property type="match status" value="1"/>
</dbReference>
<dbReference type="InterPro" id="IPR035979">
    <property type="entry name" value="RBD_domain_sf"/>
</dbReference>
<evidence type="ECO:0000313" key="4">
    <source>
        <dbReference type="EMBL" id="KAF2858178.1"/>
    </source>
</evidence>
<dbReference type="SUPFAM" id="SSF54928">
    <property type="entry name" value="RNA-binding domain, RBD"/>
    <property type="match status" value="1"/>
</dbReference>
<evidence type="ECO:0000256" key="2">
    <source>
        <dbReference type="SAM" id="MobiDB-lite"/>
    </source>
</evidence>
<keyword evidence="1" id="KW-0694">RNA-binding</keyword>
<gene>
    <name evidence="4" type="ORF">K470DRAFT_144463</name>
</gene>
<feature type="region of interest" description="Disordered" evidence="2">
    <location>
        <begin position="411"/>
        <end position="459"/>
    </location>
</feature>
<evidence type="ECO:0000259" key="3">
    <source>
        <dbReference type="PROSITE" id="PS50102"/>
    </source>
</evidence>
<dbReference type="Proteomes" id="UP000799421">
    <property type="component" value="Unassembled WGS sequence"/>
</dbReference>
<dbReference type="InterPro" id="IPR000504">
    <property type="entry name" value="RRM_dom"/>
</dbReference>
<dbReference type="InterPro" id="IPR012677">
    <property type="entry name" value="Nucleotide-bd_a/b_plait_sf"/>
</dbReference>
<accession>A0A6A7BUK6</accession>
<dbReference type="GO" id="GO:0003723">
    <property type="term" value="F:RNA binding"/>
    <property type="evidence" value="ECO:0007669"/>
    <property type="project" value="UniProtKB-UniRule"/>
</dbReference>
<dbReference type="AlphaFoldDB" id="A0A6A7BUK6"/>
<feature type="domain" description="RRM" evidence="3">
    <location>
        <begin position="290"/>
        <end position="373"/>
    </location>
</feature>
<proteinExistence type="predicted"/>
<organism evidence="4 5">
    <name type="scientific">Piedraia hortae CBS 480.64</name>
    <dbReference type="NCBI Taxonomy" id="1314780"/>
    <lineage>
        <taxon>Eukaryota</taxon>
        <taxon>Fungi</taxon>
        <taxon>Dikarya</taxon>
        <taxon>Ascomycota</taxon>
        <taxon>Pezizomycotina</taxon>
        <taxon>Dothideomycetes</taxon>
        <taxon>Dothideomycetidae</taxon>
        <taxon>Capnodiales</taxon>
        <taxon>Piedraiaceae</taxon>
        <taxon>Piedraia</taxon>
    </lineage>
</organism>
<dbReference type="OrthoDB" id="417481at2759"/>
<protein>
    <recommendedName>
        <fullName evidence="3">RRM domain-containing protein</fullName>
    </recommendedName>
</protein>
<dbReference type="Gene3D" id="3.30.70.330">
    <property type="match status" value="1"/>
</dbReference>
<keyword evidence="5" id="KW-1185">Reference proteome</keyword>
<dbReference type="EMBL" id="MU006016">
    <property type="protein sequence ID" value="KAF2858178.1"/>
    <property type="molecule type" value="Genomic_DNA"/>
</dbReference>
<dbReference type="InterPro" id="IPR007201">
    <property type="entry name" value="Mei2-like_Rrm_C"/>
</dbReference>
<dbReference type="Pfam" id="PF04059">
    <property type="entry name" value="RRM_2"/>
    <property type="match status" value="1"/>
</dbReference>